<dbReference type="RefSeq" id="WP_119987926.1">
    <property type="nucleotide sequence ID" value="NZ_CP032489.1"/>
</dbReference>
<dbReference type="InterPro" id="IPR008979">
    <property type="entry name" value="Galactose-bd-like_sf"/>
</dbReference>
<dbReference type="Pfam" id="PF16335">
    <property type="entry name" value="GtaA_6_Hairpin"/>
    <property type="match status" value="1"/>
</dbReference>
<dbReference type="Pfam" id="PF17168">
    <property type="entry name" value="DUF5127"/>
    <property type="match status" value="1"/>
</dbReference>
<dbReference type="Pfam" id="PF16334">
    <property type="entry name" value="DUF4964"/>
    <property type="match status" value="1"/>
</dbReference>
<evidence type="ECO:0000313" key="5">
    <source>
        <dbReference type="EMBL" id="AYD47969.1"/>
    </source>
</evidence>
<dbReference type="Proteomes" id="UP000266118">
    <property type="component" value="Chromosome"/>
</dbReference>
<dbReference type="SUPFAM" id="SSF48208">
    <property type="entry name" value="Six-hairpin glycosidases"/>
    <property type="match status" value="1"/>
</dbReference>
<dbReference type="Gene3D" id="2.60.120.260">
    <property type="entry name" value="Galactose-binding domain-like"/>
    <property type="match status" value="1"/>
</dbReference>
<proteinExistence type="predicted"/>
<dbReference type="InterPro" id="IPR032514">
    <property type="entry name" value="GtaA_central"/>
</dbReference>
<keyword evidence="1" id="KW-0732">Signal</keyword>
<dbReference type="KEGG" id="ark:D6B99_10430"/>
<sequence length="829" mass="93098">MTQKADSRVIKCIKFFLFSTVLLGVQANAQQVAPAYPLITHDTYFSIWSSTDALNQSTTRHWTGADQSLLGIVKVDNHYYRFLGLQQEEYKDLLPTADGQSYTVKYTEQQPGRSWTKLGYKDNDWQSGVAPFSDNQGEAKTIWTSKDLWVRRVFKINNLNLGKLFLKINHDDNVEVFLNGANIYEAKGWTNKFIFLDVNKAIKKNLKIGENVLAIHCANTAGGAYLDAGIVQKVLPVGKAEILPAKQNKVQITATQTIYDFTAGGLDLQVKFISPLLLKDLALVSRPVSYIAFAAKSNDGKTHEAQIYFGASSGVAVNTANQEVMATVANTEDLKLLKTGTTEQPLLQKKGDDLRIDWGYFYVGASNDKTTRQYITSSENSGVTAFLQEEKSTNHSLKGKGLELNTVLNFGNISTSSKEKFIELGYDEQYMVQYFHQNLRPWWNRNGNSTIQDQLQTAYEDYKATVEKCNAFDQELYKNAVAAGGEDYARLCNLAYRQSIAAHALVQGPGGELLFMSKENFSNGSINTVDITYPSAPLYLLYNPDLLKGMLNGIFYYSESGRWQKPYPSHDLGTYPLANGQTYGEDMPVEEAGNMVISTAAVCKAEGNASYAKKHWKELSIWVNYLSQAGLDPVNQLCTDDFAGHLARNANLSVKAIVAIGSYGMMANMLGEKDTAQKYTAMAKSFAQEWMQLADAGDHYALTFNDKNTWSQKYNLVWDKVLDLGIFPPSVYEKEIRFYLTKQNKYGLPLDSRRTYTKSDWIMWSATLAKDKSTFERFARPIYKFATETPDRVPLSDWHETISGKHVGFQARSVVGGYFMKMLEAKFKQ</sequence>
<gene>
    <name evidence="5" type="ORF">D6B99_10430</name>
</gene>
<evidence type="ECO:0000313" key="6">
    <source>
        <dbReference type="Proteomes" id="UP000266118"/>
    </source>
</evidence>
<dbReference type="SUPFAM" id="SSF49785">
    <property type="entry name" value="Galactose-binding domain-like"/>
    <property type="match status" value="1"/>
</dbReference>
<organism evidence="5 6">
    <name type="scientific">Arachidicoccus soli</name>
    <dbReference type="NCBI Taxonomy" id="2341117"/>
    <lineage>
        <taxon>Bacteria</taxon>
        <taxon>Pseudomonadati</taxon>
        <taxon>Bacteroidota</taxon>
        <taxon>Chitinophagia</taxon>
        <taxon>Chitinophagales</taxon>
        <taxon>Chitinophagaceae</taxon>
        <taxon>Arachidicoccus</taxon>
    </lineage>
</organism>
<dbReference type="PANTHER" id="PTHR31987:SF1">
    <property type="entry name" value="GLUTAMINASE A"/>
    <property type="match status" value="1"/>
</dbReference>
<protein>
    <submittedName>
        <fullName evidence="5">DUF4965 domain-containing protein</fullName>
    </submittedName>
</protein>
<evidence type="ECO:0000259" key="3">
    <source>
        <dbReference type="Pfam" id="PF16335"/>
    </source>
</evidence>
<dbReference type="InterPro" id="IPR032515">
    <property type="entry name" value="DUF4964"/>
</dbReference>
<evidence type="ECO:0000256" key="1">
    <source>
        <dbReference type="SAM" id="SignalP"/>
    </source>
</evidence>
<dbReference type="AlphaFoldDB" id="A0A386HQN6"/>
<name>A0A386HQN6_9BACT</name>
<feature type="signal peptide" evidence="1">
    <location>
        <begin position="1"/>
        <end position="29"/>
    </location>
</feature>
<feature type="chain" id="PRO_5017276696" evidence="1">
    <location>
        <begin position="30"/>
        <end position="829"/>
    </location>
</feature>
<dbReference type="EMBL" id="CP032489">
    <property type="protein sequence ID" value="AYD47969.1"/>
    <property type="molecule type" value="Genomic_DNA"/>
</dbReference>
<dbReference type="PANTHER" id="PTHR31987">
    <property type="entry name" value="GLUTAMINASE A-RELATED"/>
    <property type="match status" value="1"/>
</dbReference>
<feature type="domain" description="Glutaminase A N-terminal" evidence="4">
    <location>
        <begin position="255"/>
        <end position="478"/>
    </location>
</feature>
<keyword evidence="6" id="KW-1185">Reference proteome</keyword>
<evidence type="ECO:0000259" key="4">
    <source>
        <dbReference type="Pfam" id="PF17168"/>
    </source>
</evidence>
<dbReference type="InterPro" id="IPR008928">
    <property type="entry name" value="6-hairpin_glycosidase_sf"/>
</dbReference>
<dbReference type="InterPro" id="IPR052743">
    <property type="entry name" value="Glutaminase_GtaA"/>
</dbReference>
<dbReference type="InterPro" id="IPR033433">
    <property type="entry name" value="GtaA_N"/>
</dbReference>
<reference evidence="5 6" key="1">
    <citation type="submission" date="2018-09" db="EMBL/GenBank/DDBJ databases">
        <title>Arachidicoccus sp. nov., a bacterium isolated from soil.</title>
        <authorList>
            <person name="Weon H.-Y."/>
            <person name="Kwon S.-W."/>
            <person name="Lee S.A."/>
        </authorList>
    </citation>
    <scope>NUCLEOTIDE SEQUENCE [LARGE SCALE GENOMIC DNA]</scope>
    <source>
        <strain evidence="5 6">KIS59-12</strain>
    </source>
</reference>
<dbReference type="OrthoDB" id="175993at2"/>
<evidence type="ECO:0000259" key="2">
    <source>
        <dbReference type="Pfam" id="PF16334"/>
    </source>
</evidence>
<feature type="domain" description="DUF4964" evidence="2">
    <location>
        <begin position="28"/>
        <end position="90"/>
    </location>
</feature>
<feature type="domain" description="Glutaminase A central" evidence="3">
    <location>
        <begin position="485"/>
        <end position="821"/>
    </location>
</feature>
<accession>A0A386HQN6</accession>
<dbReference type="GO" id="GO:0005975">
    <property type="term" value="P:carbohydrate metabolic process"/>
    <property type="evidence" value="ECO:0007669"/>
    <property type="project" value="InterPro"/>
</dbReference>